<dbReference type="AlphaFoldDB" id="A0A9F3QVM3"/>
<dbReference type="PANTHER" id="PTHR16100:SF3">
    <property type="match status" value="1"/>
</dbReference>
<dbReference type="Proteomes" id="UP000695026">
    <property type="component" value="Unplaced"/>
</dbReference>
<dbReference type="OrthoDB" id="9905550at2759"/>
<comment type="subcellular location">
    <subcellularLocation>
        <location evidence="1">Membrane</location>
        <topology evidence="1">Multi-pass membrane protein</topology>
    </subcellularLocation>
</comment>
<dbReference type="GeneID" id="107326483"/>
<dbReference type="Pfam" id="PF15099">
    <property type="entry name" value="PIRT"/>
    <property type="match status" value="1"/>
</dbReference>
<reference evidence="7" key="1">
    <citation type="submission" date="2025-08" db="UniProtKB">
        <authorList>
            <consortium name="RefSeq"/>
        </authorList>
    </citation>
    <scope>IDENTIFICATION</scope>
    <source>
        <tissue evidence="7">Liver</tissue>
    </source>
</reference>
<accession>A0A9F3QVM3</accession>
<evidence type="ECO:0000256" key="5">
    <source>
        <dbReference type="SAM" id="Phobius"/>
    </source>
</evidence>
<keyword evidence="3 5" id="KW-1133">Transmembrane helix</keyword>
<evidence type="ECO:0000313" key="7">
    <source>
        <dbReference type="RefSeq" id="XP_015745935.1"/>
    </source>
</evidence>
<name>A0A9F3QVM3_PYTBI</name>
<feature type="transmembrane region" description="Helical" evidence="5">
    <location>
        <begin position="46"/>
        <end position="67"/>
    </location>
</feature>
<evidence type="ECO:0000256" key="3">
    <source>
        <dbReference type="ARBA" id="ARBA00022989"/>
    </source>
</evidence>
<feature type="transmembrane region" description="Helical" evidence="5">
    <location>
        <begin position="73"/>
        <end position="98"/>
    </location>
</feature>
<evidence type="ECO:0000313" key="6">
    <source>
        <dbReference type="Proteomes" id="UP000695026"/>
    </source>
</evidence>
<keyword evidence="2 5" id="KW-0812">Transmembrane</keyword>
<dbReference type="GO" id="GO:0005886">
    <property type="term" value="C:plasma membrane"/>
    <property type="evidence" value="ECO:0007669"/>
    <property type="project" value="TreeGrafter"/>
</dbReference>
<dbReference type="PANTHER" id="PTHR16100">
    <property type="entry name" value="PHOSPHOINOSITIDE-INTERACTING PROTEIN FAMILY MEMBER"/>
    <property type="match status" value="1"/>
</dbReference>
<proteinExistence type="predicted"/>
<dbReference type="InterPro" id="IPR028068">
    <property type="entry name" value="PIRT"/>
</dbReference>
<evidence type="ECO:0000256" key="2">
    <source>
        <dbReference type="ARBA" id="ARBA00022692"/>
    </source>
</evidence>
<dbReference type="OMA" id="HEVPYAL"/>
<evidence type="ECO:0000256" key="4">
    <source>
        <dbReference type="ARBA" id="ARBA00023136"/>
    </source>
</evidence>
<sequence>MSAVEQLSIKDEPPSSTGASNVYLGMRNETVNIQEQGKWVHYNKPVTLAVTGVLVFLTGISLSALYFSHSIDLPSAFGPICLSIGLMFFVTGVVWLSIVKRAIRYEEFLTKSVTDFGA</sequence>
<protein>
    <submittedName>
        <fullName evidence="7">Phosphoinositide-interacting protein-like</fullName>
    </submittedName>
</protein>
<dbReference type="KEGG" id="pbi:107326483"/>
<keyword evidence="6" id="KW-1185">Reference proteome</keyword>
<evidence type="ECO:0000256" key="1">
    <source>
        <dbReference type="ARBA" id="ARBA00004141"/>
    </source>
</evidence>
<keyword evidence="4 5" id="KW-0472">Membrane</keyword>
<organism evidence="6 7">
    <name type="scientific">Python bivittatus</name>
    <name type="common">Burmese python</name>
    <name type="synonym">Python molurus bivittatus</name>
    <dbReference type="NCBI Taxonomy" id="176946"/>
    <lineage>
        <taxon>Eukaryota</taxon>
        <taxon>Metazoa</taxon>
        <taxon>Chordata</taxon>
        <taxon>Craniata</taxon>
        <taxon>Vertebrata</taxon>
        <taxon>Euteleostomi</taxon>
        <taxon>Lepidosauria</taxon>
        <taxon>Squamata</taxon>
        <taxon>Bifurcata</taxon>
        <taxon>Unidentata</taxon>
        <taxon>Episquamata</taxon>
        <taxon>Toxicofera</taxon>
        <taxon>Serpentes</taxon>
        <taxon>Henophidia</taxon>
        <taxon>Pythonidae</taxon>
        <taxon>Python</taxon>
    </lineage>
</organism>
<dbReference type="RefSeq" id="XP_015745935.1">
    <property type="nucleotide sequence ID" value="XM_015890449.1"/>
</dbReference>
<gene>
    <name evidence="7" type="primary">LOC107326483</name>
</gene>